<dbReference type="EMBL" id="CM020619">
    <property type="protein sequence ID" value="KAK1864436.1"/>
    <property type="molecule type" value="Genomic_DNA"/>
</dbReference>
<comment type="caution">
    <text evidence="1">The sequence shown here is derived from an EMBL/GenBank/DDBJ whole genome shotgun (WGS) entry which is preliminary data.</text>
</comment>
<reference evidence="1" key="1">
    <citation type="submission" date="2019-11" db="EMBL/GenBank/DDBJ databases">
        <title>Nori genome reveals adaptations in red seaweeds to the harsh intertidal environment.</title>
        <authorList>
            <person name="Wang D."/>
            <person name="Mao Y."/>
        </authorList>
    </citation>
    <scope>NUCLEOTIDE SEQUENCE</scope>
    <source>
        <tissue evidence="1">Gametophyte</tissue>
    </source>
</reference>
<name>A0ACC3C2C5_PYRYE</name>
<protein>
    <submittedName>
        <fullName evidence="1">Uncharacterized protein</fullName>
    </submittedName>
</protein>
<proteinExistence type="predicted"/>
<keyword evidence="2" id="KW-1185">Reference proteome</keyword>
<dbReference type="Proteomes" id="UP000798662">
    <property type="component" value="Chromosome 2"/>
</dbReference>
<evidence type="ECO:0000313" key="2">
    <source>
        <dbReference type="Proteomes" id="UP000798662"/>
    </source>
</evidence>
<gene>
    <name evidence="1" type="ORF">I4F81_006982</name>
</gene>
<accession>A0ACC3C2C5</accession>
<organism evidence="1 2">
    <name type="scientific">Pyropia yezoensis</name>
    <name type="common">Susabi-nori</name>
    <name type="synonym">Porphyra yezoensis</name>
    <dbReference type="NCBI Taxonomy" id="2788"/>
    <lineage>
        <taxon>Eukaryota</taxon>
        <taxon>Rhodophyta</taxon>
        <taxon>Bangiophyceae</taxon>
        <taxon>Bangiales</taxon>
        <taxon>Bangiaceae</taxon>
        <taxon>Pyropia</taxon>
    </lineage>
</organism>
<evidence type="ECO:0000313" key="1">
    <source>
        <dbReference type="EMBL" id="KAK1864436.1"/>
    </source>
</evidence>
<sequence>MGRRVNRALAAALAVATAAAAAAPSAAQRFGVPRSPDVIANSVLSMLNESVDPCVDAYEWACGGWRAANSPPPRAQSSISTFRTIQTRVNEAVDVLLRSPAVAATKPGAFYASCMAANTTRSDVAPLARFRPALQALTAANASVEAAVGAVAALAGAGVESAVWTFGVINDPMRPGVRAVYASVPKFTAAEPAFSATTPYGEAVRGAYKQLLRSLAGTAVEAGLLPPTAAGGKMAAEEVAAAAAAFEARLVNFSGPAPVTAAAVQAGVPPWGDAASPIHSHRLAASRAAAWAPGSLVGALVTLMGEDVGAPLPANISLLTPQAYARQLEGWLTAATAPGGGGLLPLQAYLAVAATRAYAGLDLLGTRPRGYVDAYAAVVYGVTAPQPALTRCVGQTGRLFPTEVGTAFAGAHLPASNKTFGVAMAEDVRAATGRLVDRADWLDTPTRAVVQEKLATMAMLVGDVTPARGAEDTSGVVADANDYPASFVSANARAWREQWVRTATPADQSVALRPTTVNAWYTPTANTAMMTAASFYSSSFGIVSLGAALLQDPFFSLDAPHAMTFASAATIVGHEIGHAFDVGSQPYDARGQYGTWWSANATAAFIEKARCLNDVYAAMEAPADVPDGAALNANRTARESQADAYGLAAAWEAFSARLAAGRTGPRNGRLERRFTPEQLFFASYAQNWCQVARPQAQRRGLAQRVHPPGWARVRGPLSQFAPFAAAFQCSPGTPYNPPTRCTLW</sequence>